<accession>A0A1Y5FAW8</accession>
<comment type="caution">
    <text evidence="4">The sequence shown here is derived from an EMBL/GenBank/DDBJ whole genome shotgun (WGS) entry which is preliminary data.</text>
</comment>
<keyword evidence="3" id="KW-1133">Transmembrane helix</keyword>
<dbReference type="GO" id="GO:0015225">
    <property type="term" value="F:biotin transmembrane transporter activity"/>
    <property type="evidence" value="ECO:0007669"/>
    <property type="project" value="UniProtKB-UniRule"/>
</dbReference>
<name>A0A1Y5FAW8_9BACT</name>
<dbReference type="Gene3D" id="1.10.1760.20">
    <property type="match status" value="1"/>
</dbReference>
<keyword evidence="2 3" id="KW-0472">Membrane</keyword>
<evidence type="ECO:0000313" key="5">
    <source>
        <dbReference type="Proteomes" id="UP000196531"/>
    </source>
</evidence>
<reference evidence="5" key="1">
    <citation type="journal article" date="2017" name="Proc. Natl. Acad. Sci. U.S.A.">
        <title>Simulation of Deepwater Horizon oil plume reveals substrate specialization within a complex community of hydrocarbon-degraders.</title>
        <authorList>
            <person name="Hu P."/>
            <person name="Dubinsky E.A."/>
            <person name="Probst A.J."/>
            <person name="Wang J."/>
            <person name="Sieber C.M.K."/>
            <person name="Tom L.M."/>
            <person name="Gardinali P."/>
            <person name="Banfield J.F."/>
            <person name="Atlas R.M."/>
            <person name="Andersen G.L."/>
        </authorList>
    </citation>
    <scope>NUCLEOTIDE SEQUENCE [LARGE SCALE GENOMIC DNA]</scope>
</reference>
<dbReference type="GO" id="GO:0005886">
    <property type="term" value="C:plasma membrane"/>
    <property type="evidence" value="ECO:0007669"/>
    <property type="project" value="UniProtKB-SubCell"/>
</dbReference>
<gene>
    <name evidence="4" type="ORF">A9Q84_16600</name>
</gene>
<keyword evidence="2" id="KW-0813">Transport</keyword>
<evidence type="ECO:0000256" key="2">
    <source>
        <dbReference type="PIRNR" id="PIRNR016661"/>
    </source>
</evidence>
<evidence type="ECO:0000256" key="3">
    <source>
        <dbReference type="SAM" id="Phobius"/>
    </source>
</evidence>
<dbReference type="PIRSF" id="PIRSF016661">
    <property type="entry name" value="BioY"/>
    <property type="match status" value="1"/>
</dbReference>
<comment type="subcellular location">
    <subcellularLocation>
        <location evidence="2">Cell membrane</location>
        <topology evidence="2">Multi-pass membrane protein</topology>
    </subcellularLocation>
</comment>
<dbReference type="AlphaFoldDB" id="A0A1Y5FAW8"/>
<proteinExistence type="inferred from homology"/>
<keyword evidence="3" id="KW-0812">Transmembrane</keyword>
<dbReference type="Proteomes" id="UP000196531">
    <property type="component" value="Unassembled WGS sequence"/>
</dbReference>
<dbReference type="EMBL" id="MAAO01000008">
    <property type="protein sequence ID" value="OUR95452.1"/>
    <property type="molecule type" value="Genomic_DNA"/>
</dbReference>
<dbReference type="PANTHER" id="PTHR34295">
    <property type="entry name" value="BIOTIN TRANSPORTER BIOY"/>
    <property type="match status" value="1"/>
</dbReference>
<comment type="similarity">
    <text evidence="1 2">Belongs to the BioY family.</text>
</comment>
<dbReference type="Pfam" id="PF02632">
    <property type="entry name" value="BioY"/>
    <property type="match status" value="1"/>
</dbReference>
<keyword evidence="2" id="KW-1003">Cell membrane</keyword>
<feature type="transmembrane region" description="Helical" evidence="3">
    <location>
        <begin position="132"/>
        <end position="155"/>
    </location>
</feature>
<dbReference type="PANTHER" id="PTHR34295:SF1">
    <property type="entry name" value="BIOTIN TRANSPORTER BIOY"/>
    <property type="match status" value="1"/>
</dbReference>
<organism evidence="4 5">
    <name type="scientific">Halobacteriovorax marinus</name>
    <dbReference type="NCBI Taxonomy" id="97084"/>
    <lineage>
        <taxon>Bacteria</taxon>
        <taxon>Pseudomonadati</taxon>
        <taxon>Bdellovibrionota</taxon>
        <taxon>Bacteriovoracia</taxon>
        <taxon>Bacteriovoracales</taxon>
        <taxon>Halobacteriovoraceae</taxon>
        <taxon>Halobacteriovorax</taxon>
    </lineage>
</organism>
<feature type="transmembrane region" description="Helical" evidence="3">
    <location>
        <begin position="56"/>
        <end position="79"/>
    </location>
</feature>
<feature type="transmembrane region" description="Helical" evidence="3">
    <location>
        <begin position="167"/>
        <end position="189"/>
    </location>
</feature>
<protein>
    <recommendedName>
        <fullName evidence="2">Biotin transporter</fullName>
    </recommendedName>
</protein>
<feature type="transmembrane region" description="Helical" evidence="3">
    <location>
        <begin position="24"/>
        <end position="44"/>
    </location>
</feature>
<dbReference type="InterPro" id="IPR003784">
    <property type="entry name" value="BioY"/>
</dbReference>
<evidence type="ECO:0000256" key="1">
    <source>
        <dbReference type="ARBA" id="ARBA00010692"/>
    </source>
</evidence>
<feature type="transmembrane region" description="Helical" evidence="3">
    <location>
        <begin position="99"/>
        <end position="120"/>
    </location>
</feature>
<sequence>MIQGTLIDTIWITSEKTNTTVRNITLIVVGSWILAIMAQISFPLPFTPVPITAQTLAVLILGSSLGATRAFAATVLYLLQGAMGLPFFAGGGSGIGVLSGATSGYLFGFVMAAYIMGYLAEKGMDRSVQTSLLIFCVGHIVIYLCGLLVLAQFVGMNNVLTLGLLPFIPGLIIKTILSSIINPIAWKFFHKKS</sequence>
<evidence type="ECO:0000313" key="4">
    <source>
        <dbReference type="EMBL" id="OUR95452.1"/>
    </source>
</evidence>